<evidence type="ECO:0000313" key="3">
    <source>
        <dbReference type="Proteomes" id="UP001597119"/>
    </source>
</evidence>
<dbReference type="Pfam" id="PF12705">
    <property type="entry name" value="PDDEXK_1"/>
    <property type="match status" value="1"/>
</dbReference>
<organism evidence="2 3">
    <name type="scientific">Halorientalis brevis</name>
    <dbReference type="NCBI Taxonomy" id="1126241"/>
    <lineage>
        <taxon>Archaea</taxon>
        <taxon>Methanobacteriati</taxon>
        <taxon>Methanobacteriota</taxon>
        <taxon>Stenosarchaea group</taxon>
        <taxon>Halobacteria</taxon>
        <taxon>Halobacteriales</taxon>
        <taxon>Haloarculaceae</taxon>
        <taxon>Halorientalis</taxon>
    </lineage>
</organism>
<evidence type="ECO:0000259" key="1">
    <source>
        <dbReference type="Pfam" id="PF12705"/>
    </source>
</evidence>
<dbReference type="RefSeq" id="WP_247376093.1">
    <property type="nucleotide sequence ID" value="NZ_JALLGV010000001.1"/>
</dbReference>
<dbReference type="InterPro" id="IPR038726">
    <property type="entry name" value="PDDEXK_AddAB-type"/>
</dbReference>
<feature type="domain" description="PD-(D/E)XK endonuclease-like" evidence="1">
    <location>
        <begin position="76"/>
        <end position="245"/>
    </location>
</feature>
<protein>
    <submittedName>
        <fullName evidence="2">PD-(D/E)XK nuclease family protein</fullName>
    </submittedName>
</protein>
<dbReference type="Gene3D" id="3.90.320.10">
    <property type="match status" value="1"/>
</dbReference>
<dbReference type="InterPro" id="IPR011604">
    <property type="entry name" value="PDDEXK-like_dom_sf"/>
</dbReference>
<accession>A0ABD6C8X1</accession>
<dbReference type="EMBL" id="JBHUDJ010000003">
    <property type="protein sequence ID" value="MFD1586757.1"/>
    <property type="molecule type" value="Genomic_DNA"/>
</dbReference>
<dbReference type="AlphaFoldDB" id="A0ABD6C8X1"/>
<sequence length="252" mass="28805">MIEDVRARYEKLFTALQESERLPLAPSTIARQFFCEKKVALEREVGDIETLATARGSEIHETVADDAEPSDEDEFWAALERGERQVVLESPFLGEVDEFLLGGSPDAVLFEDQRPQLVVEHKTTSRLDYLFKDQRVQAWLYGYILDSLGLETDSLTIAILRHEQSLDPIAAKNLQREVIREYDAWDLGYTELHAEPEAGLHLSEYATADFIDDLEWALGYWRNERDPKPTMKPAKCRSCEYSEVCSASQTEP</sequence>
<name>A0ABD6C8X1_9EURY</name>
<reference evidence="2 3" key="1">
    <citation type="journal article" date="2019" name="Int. J. Syst. Evol. Microbiol.">
        <title>The Global Catalogue of Microorganisms (GCM) 10K type strain sequencing project: providing services to taxonomists for standard genome sequencing and annotation.</title>
        <authorList>
            <consortium name="The Broad Institute Genomics Platform"/>
            <consortium name="The Broad Institute Genome Sequencing Center for Infectious Disease"/>
            <person name="Wu L."/>
            <person name="Ma J."/>
        </authorList>
    </citation>
    <scope>NUCLEOTIDE SEQUENCE [LARGE SCALE GENOMIC DNA]</scope>
    <source>
        <strain evidence="2 3">CGMCC 1.12125</strain>
    </source>
</reference>
<gene>
    <name evidence="2" type="ORF">ACFR9U_07170</name>
</gene>
<comment type="caution">
    <text evidence="2">The sequence shown here is derived from an EMBL/GenBank/DDBJ whole genome shotgun (WGS) entry which is preliminary data.</text>
</comment>
<keyword evidence="3" id="KW-1185">Reference proteome</keyword>
<proteinExistence type="predicted"/>
<dbReference type="Proteomes" id="UP001597119">
    <property type="component" value="Unassembled WGS sequence"/>
</dbReference>
<evidence type="ECO:0000313" key="2">
    <source>
        <dbReference type="EMBL" id="MFD1586757.1"/>
    </source>
</evidence>